<keyword evidence="3" id="KW-0808">Transferase</keyword>
<dbReference type="GO" id="GO:0005886">
    <property type="term" value="C:plasma membrane"/>
    <property type="evidence" value="ECO:0007669"/>
    <property type="project" value="UniProtKB-SubCell"/>
</dbReference>
<evidence type="ECO:0000256" key="7">
    <source>
        <dbReference type="ARBA" id="ARBA00024033"/>
    </source>
</evidence>
<feature type="transmembrane region" description="Helical" evidence="8">
    <location>
        <begin position="143"/>
        <end position="164"/>
    </location>
</feature>
<keyword evidence="6 8" id="KW-0472">Membrane</keyword>
<comment type="subcellular location">
    <subcellularLocation>
        <location evidence="1">Cell membrane</location>
        <topology evidence="1">Multi-pass membrane protein</topology>
    </subcellularLocation>
</comment>
<dbReference type="EMBL" id="VFPU01000001">
    <property type="protein sequence ID" value="TQM95187.1"/>
    <property type="molecule type" value="Genomic_DNA"/>
</dbReference>
<dbReference type="Proteomes" id="UP000315133">
    <property type="component" value="Unassembled WGS sequence"/>
</dbReference>
<evidence type="ECO:0000256" key="4">
    <source>
        <dbReference type="ARBA" id="ARBA00022692"/>
    </source>
</evidence>
<feature type="transmembrane region" description="Helical" evidence="8">
    <location>
        <begin position="45"/>
        <end position="66"/>
    </location>
</feature>
<feature type="transmembrane region" description="Helical" evidence="8">
    <location>
        <begin position="176"/>
        <end position="204"/>
    </location>
</feature>
<comment type="caution">
    <text evidence="9">The sequence shown here is derived from an EMBL/GenBank/DDBJ whole genome shotgun (WGS) entry which is preliminary data.</text>
</comment>
<evidence type="ECO:0000256" key="2">
    <source>
        <dbReference type="ARBA" id="ARBA00022475"/>
    </source>
</evidence>
<sequence>MSDPRERTRRDAPWDVPSWSDPVARAATGFLGGPLGRAAVVGGRGLAGVAAAGILLGALALALGVWQKGHCLMKGWSTPDQFWRACYSDLPVVHVSSALADRQLPWTGGAPSTQPPLSGLAMWVLARLSPDAGPGLAAQQWVFVLWALCCVLLMGAGVLAVVALRPARPWQAAHLALSPVVVTLGLVSTDLLGVTLTLLAVWAWRRERSWPAGVLLGLAALVRPFPLLVLLAMLLVARRRAALGEADPRATALRAGQLCVGTLLGALAVVVPLLLVEPQSLTAATHWWRGGMVPSYGALQMVPTLAGLPLLRATSTAVAVAGWVAAVGLGAWLVRRPGRRPGEAQVAAAMTAVVALSAPSLSVQSGLWVLVLLALSSRPWWEHLLWALVETVHFVATWLHIAFASDPGRGLPPQAYAIVVVLRAAAWAWILWLVAEEPDDLATTSGAAEALALQEGRAGRLGQPGGPHDGRDALLDEVPQGVDVGGGQVVAVAPDDDAADDR</sequence>
<feature type="transmembrane region" description="Helical" evidence="8">
    <location>
        <begin position="415"/>
        <end position="435"/>
    </location>
</feature>
<keyword evidence="10" id="KW-1185">Reference proteome</keyword>
<feature type="transmembrane region" description="Helical" evidence="8">
    <location>
        <begin position="346"/>
        <end position="371"/>
    </location>
</feature>
<evidence type="ECO:0000256" key="8">
    <source>
        <dbReference type="SAM" id="Phobius"/>
    </source>
</evidence>
<keyword evidence="2" id="KW-1003">Cell membrane</keyword>
<feature type="transmembrane region" description="Helical" evidence="8">
    <location>
        <begin position="210"/>
        <end position="237"/>
    </location>
</feature>
<evidence type="ECO:0000256" key="1">
    <source>
        <dbReference type="ARBA" id="ARBA00004651"/>
    </source>
</evidence>
<keyword evidence="4 8" id="KW-0812">Transmembrane</keyword>
<protein>
    <submittedName>
        <fullName evidence="9">Uncharacterized protein DUF2029</fullName>
    </submittedName>
</protein>
<evidence type="ECO:0000313" key="10">
    <source>
        <dbReference type="Proteomes" id="UP000315133"/>
    </source>
</evidence>
<feature type="transmembrane region" description="Helical" evidence="8">
    <location>
        <begin position="310"/>
        <end position="334"/>
    </location>
</feature>
<dbReference type="OrthoDB" id="3348156at2"/>
<accession>A0A543KJE8</accession>
<evidence type="ECO:0000256" key="5">
    <source>
        <dbReference type="ARBA" id="ARBA00022989"/>
    </source>
</evidence>
<comment type="similarity">
    <text evidence="7">Belongs to the glycosyltransferase 87 family.</text>
</comment>
<dbReference type="InterPro" id="IPR018584">
    <property type="entry name" value="GT87"/>
</dbReference>
<name>A0A543KJE8_9MICO</name>
<proteinExistence type="inferred from homology"/>
<gene>
    <name evidence="9" type="ORF">FB476_0020</name>
</gene>
<evidence type="ECO:0000313" key="9">
    <source>
        <dbReference type="EMBL" id="TQM95187.1"/>
    </source>
</evidence>
<keyword evidence="5 8" id="KW-1133">Transmembrane helix</keyword>
<reference evidence="9 10" key="1">
    <citation type="submission" date="2019-06" db="EMBL/GenBank/DDBJ databases">
        <title>Sequencing the genomes of 1000 actinobacteria strains.</title>
        <authorList>
            <person name="Klenk H.-P."/>
        </authorList>
    </citation>
    <scope>NUCLEOTIDE SEQUENCE [LARGE SCALE GENOMIC DNA]</scope>
    <source>
        <strain evidence="9 10">DSM 12362</strain>
    </source>
</reference>
<dbReference type="GO" id="GO:0016758">
    <property type="term" value="F:hexosyltransferase activity"/>
    <property type="evidence" value="ECO:0007669"/>
    <property type="project" value="InterPro"/>
</dbReference>
<organism evidence="9 10">
    <name type="scientific">Ornithinimicrobium humiphilum</name>
    <dbReference type="NCBI Taxonomy" id="125288"/>
    <lineage>
        <taxon>Bacteria</taxon>
        <taxon>Bacillati</taxon>
        <taxon>Actinomycetota</taxon>
        <taxon>Actinomycetes</taxon>
        <taxon>Micrococcales</taxon>
        <taxon>Ornithinimicrobiaceae</taxon>
        <taxon>Ornithinimicrobium</taxon>
    </lineage>
</organism>
<feature type="transmembrane region" description="Helical" evidence="8">
    <location>
        <begin position="258"/>
        <end position="276"/>
    </location>
</feature>
<dbReference type="AlphaFoldDB" id="A0A543KJE8"/>
<evidence type="ECO:0000256" key="6">
    <source>
        <dbReference type="ARBA" id="ARBA00023136"/>
    </source>
</evidence>
<evidence type="ECO:0000256" key="3">
    <source>
        <dbReference type="ARBA" id="ARBA00022679"/>
    </source>
</evidence>
<dbReference type="Pfam" id="PF09594">
    <property type="entry name" value="GT87"/>
    <property type="match status" value="1"/>
</dbReference>